<organism evidence="3 4">
    <name type="scientific">Algoriphagus aquimarinus</name>
    <dbReference type="NCBI Taxonomy" id="237018"/>
    <lineage>
        <taxon>Bacteria</taxon>
        <taxon>Pseudomonadati</taxon>
        <taxon>Bacteroidota</taxon>
        <taxon>Cytophagia</taxon>
        <taxon>Cytophagales</taxon>
        <taxon>Cyclobacteriaceae</taxon>
        <taxon>Algoriphagus</taxon>
    </lineage>
</organism>
<accession>A0A5C7AB23</accession>
<proteinExistence type="inferred from homology"/>
<dbReference type="Gene3D" id="3.40.50.720">
    <property type="entry name" value="NAD(P)-binding Rossmann-like Domain"/>
    <property type="match status" value="1"/>
</dbReference>
<sequence>MKKTIVITGINGFLGSHLASFLNQDYQVIGLVRDILNNFRIVDCNYPLFTSDSKSITNLFNRFEIYAVIHTATVYKPKVSIEELLQTNILLPTLLYEKANQYNVKAFINTDTFFNIENSKYDYLNSYTLSKQNCLSWLKSIRGNCKLINMKLHHMYGPNDAENKFVTDIINKLKGNQNKIALTPGQQKRDFIFISDVCEAYKVVLESLLNFSEDFNFIEYEVGTGNSISISDFVQKAKELSRSTTNLEFGALPYRENEIMDAKANNKELLQLGWVPKTNLNSGILCLL</sequence>
<protein>
    <submittedName>
        <fullName evidence="3">NAD-dependent epimerase/dehydratase</fullName>
    </submittedName>
</protein>
<evidence type="ECO:0000256" key="1">
    <source>
        <dbReference type="ARBA" id="ARBA00007637"/>
    </source>
</evidence>
<evidence type="ECO:0000313" key="4">
    <source>
        <dbReference type="Proteomes" id="UP000321935"/>
    </source>
</evidence>
<dbReference type="CDD" id="cd08946">
    <property type="entry name" value="SDR_e"/>
    <property type="match status" value="1"/>
</dbReference>
<dbReference type="InterPro" id="IPR036291">
    <property type="entry name" value="NAD(P)-bd_dom_sf"/>
</dbReference>
<feature type="domain" description="NAD-dependent epimerase/dehydratase" evidence="2">
    <location>
        <begin position="5"/>
        <end position="208"/>
    </location>
</feature>
<dbReference type="OrthoDB" id="9803010at2"/>
<reference evidence="3 4" key="1">
    <citation type="submission" date="2019-08" db="EMBL/GenBank/DDBJ databases">
        <title>Genomes sequence of Algoriphagus aquimarinus ACAM450.</title>
        <authorList>
            <person name="Bowman J.P."/>
        </authorList>
    </citation>
    <scope>NUCLEOTIDE SEQUENCE [LARGE SCALE GENOMIC DNA]</scope>
    <source>
        <strain evidence="3 4">ACAM 450</strain>
    </source>
</reference>
<gene>
    <name evidence="3" type="ORF">ESV85_21695</name>
</gene>
<dbReference type="SUPFAM" id="SSF51735">
    <property type="entry name" value="NAD(P)-binding Rossmann-fold domains"/>
    <property type="match status" value="1"/>
</dbReference>
<comment type="caution">
    <text evidence="3">The sequence shown here is derived from an EMBL/GenBank/DDBJ whole genome shotgun (WGS) entry which is preliminary data.</text>
</comment>
<name>A0A5C7AB23_9BACT</name>
<dbReference type="AlphaFoldDB" id="A0A5C7AB23"/>
<dbReference type="InterPro" id="IPR001509">
    <property type="entry name" value="Epimerase_deHydtase"/>
</dbReference>
<dbReference type="RefSeq" id="WP_146921386.1">
    <property type="nucleotide sequence ID" value="NZ_VORW01000034.1"/>
</dbReference>
<dbReference type="Proteomes" id="UP000321935">
    <property type="component" value="Unassembled WGS sequence"/>
</dbReference>
<dbReference type="PANTHER" id="PTHR43000">
    <property type="entry name" value="DTDP-D-GLUCOSE 4,6-DEHYDRATASE-RELATED"/>
    <property type="match status" value="1"/>
</dbReference>
<evidence type="ECO:0000259" key="2">
    <source>
        <dbReference type="Pfam" id="PF01370"/>
    </source>
</evidence>
<comment type="similarity">
    <text evidence="1">Belongs to the NAD(P)-dependent epimerase/dehydratase family.</text>
</comment>
<dbReference type="EMBL" id="VORW01000034">
    <property type="protein sequence ID" value="TXE02128.1"/>
    <property type="molecule type" value="Genomic_DNA"/>
</dbReference>
<evidence type="ECO:0000313" key="3">
    <source>
        <dbReference type="EMBL" id="TXE02128.1"/>
    </source>
</evidence>
<dbReference type="Pfam" id="PF01370">
    <property type="entry name" value="Epimerase"/>
    <property type="match status" value="1"/>
</dbReference>